<dbReference type="AlphaFoldDB" id="A0A559KH54"/>
<dbReference type="InterPro" id="IPR011042">
    <property type="entry name" value="6-blade_b-propeller_TolB-like"/>
</dbReference>
<proteinExistence type="predicted"/>
<dbReference type="Pfam" id="PF01436">
    <property type="entry name" value="NHL"/>
    <property type="match status" value="2"/>
</dbReference>
<protein>
    <recommendedName>
        <fullName evidence="5">NHL repeat-containing protein</fullName>
    </recommendedName>
</protein>
<dbReference type="PROSITE" id="PS51125">
    <property type="entry name" value="NHL"/>
    <property type="match status" value="2"/>
</dbReference>
<reference evidence="3 4" key="1">
    <citation type="submission" date="2019-07" db="EMBL/GenBank/DDBJ databases">
        <authorList>
            <person name="Kim J."/>
        </authorList>
    </citation>
    <scope>NUCLEOTIDE SEQUENCE [LARGE SCALE GENOMIC DNA]</scope>
    <source>
        <strain evidence="3 4">JC52</strain>
    </source>
</reference>
<evidence type="ECO:0008006" key="5">
    <source>
        <dbReference type="Google" id="ProtNLM"/>
    </source>
</evidence>
<dbReference type="GO" id="GO:0008270">
    <property type="term" value="F:zinc ion binding"/>
    <property type="evidence" value="ECO:0007669"/>
    <property type="project" value="UniProtKB-KW"/>
</dbReference>
<evidence type="ECO:0000256" key="2">
    <source>
        <dbReference type="PROSITE-ProRule" id="PRU00504"/>
    </source>
</evidence>
<evidence type="ECO:0000313" key="3">
    <source>
        <dbReference type="EMBL" id="TVY11459.1"/>
    </source>
</evidence>
<sequence length="304" mass="34525">MIVGNGSHVYEVAEGWAKIPPQVTLGFTHGIEVDAEGNVYVFHTGTPSIVKLDANGNFLAAYGEQFEGGAHGFYLHTEGKEQFFYITHTKQGFMAKLTLDGQEVLRLGTPDLPNVYDEERKFVPTDVCVAPNGDIYVADGYGQSWIHQYDAEGRYIRSWGGKGSEPGQLKCPHGISVNLRGEEPELYVADRGNFRIQVFTMDGEHKRFILDDMDMPCSFYFDGDEVLFPDLHSRVTIFDRNDRLIMHLGEDQQAYKQQGWPNLPLDFFRTNKFSSPHGVCVDKQHNVYVAEWTQYGRITKLIRK</sequence>
<dbReference type="PANTHER" id="PTHR24104:SF25">
    <property type="entry name" value="PROTEIN LIN-41"/>
    <property type="match status" value="1"/>
</dbReference>
<organism evidence="3 4">
    <name type="scientific">Paenibacillus cremeus</name>
    <dbReference type="NCBI Taxonomy" id="2163881"/>
    <lineage>
        <taxon>Bacteria</taxon>
        <taxon>Bacillati</taxon>
        <taxon>Bacillota</taxon>
        <taxon>Bacilli</taxon>
        <taxon>Bacillales</taxon>
        <taxon>Paenibacillaceae</taxon>
        <taxon>Paenibacillus</taxon>
    </lineage>
</organism>
<dbReference type="RefSeq" id="WP_144842650.1">
    <property type="nucleotide sequence ID" value="NZ_VNJI01000002.1"/>
</dbReference>
<keyword evidence="4" id="KW-1185">Reference proteome</keyword>
<evidence type="ECO:0000313" key="4">
    <source>
        <dbReference type="Proteomes" id="UP000317036"/>
    </source>
</evidence>
<dbReference type="InterPro" id="IPR001258">
    <property type="entry name" value="NHL_repeat"/>
</dbReference>
<comment type="caution">
    <text evidence="3">The sequence shown here is derived from an EMBL/GenBank/DDBJ whole genome shotgun (WGS) entry which is preliminary data.</text>
</comment>
<dbReference type="Gene3D" id="2.120.10.30">
    <property type="entry name" value="TolB, C-terminal domain"/>
    <property type="match status" value="1"/>
</dbReference>
<gene>
    <name evidence="3" type="ORF">FPZ49_01810</name>
</gene>
<dbReference type="PANTHER" id="PTHR24104">
    <property type="entry name" value="E3 UBIQUITIN-PROTEIN LIGASE NHLRC1-RELATED"/>
    <property type="match status" value="1"/>
</dbReference>
<dbReference type="SUPFAM" id="SSF101898">
    <property type="entry name" value="NHL repeat"/>
    <property type="match status" value="1"/>
</dbReference>
<keyword evidence="1" id="KW-0677">Repeat</keyword>
<evidence type="ECO:0000256" key="1">
    <source>
        <dbReference type="ARBA" id="ARBA00022737"/>
    </source>
</evidence>
<dbReference type="InterPro" id="IPR050952">
    <property type="entry name" value="TRIM-NHL_E3_ligases"/>
</dbReference>
<feature type="repeat" description="NHL" evidence="2">
    <location>
        <begin position="160"/>
        <end position="202"/>
    </location>
</feature>
<dbReference type="OrthoDB" id="9799230at2"/>
<dbReference type="EMBL" id="VNJI01000002">
    <property type="protein sequence ID" value="TVY11459.1"/>
    <property type="molecule type" value="Genomic_DNA"/>
</dbReference>
<name>A0A559KH54_9BACL</name>
<feature type="repeat" description="NHL" evidence="2">
    <location>
        <begin position="124"/>
        <end position="152"/>
    </location>
</feature>
<dbReference type="Proteomes" id="UP000317036">
    <property type="component" value="Unassembled WGS sequence"/>
</dbReference>
<accession>A0A559KH54</accession>